<protein>
    <recommendedName>
        <fullName evidence="5">Exonuclease domain-containing protein</fullName>
    </recommendedName>
</protein>
<accession>A0A3M6WNE7</accession>
<evidence type="ECO:0000259" key="5">
    <source>
        <dbReference type="SMART" id="SM00479"/>
    </source>
</evidence>
<dbReference type="InterPro" id="IPR042188">
    <property type="entry name" value="MmgE/PrpD_sf_2"/>
</dbReference>
<evidence type="ECO:0000256" key="3">
    <source>
        <dbReference type="ARBA" id="ARBA00022839"/>
    </source>
</evidence>
<dbReference type="InterPro" id="IPR034922">
    <property type="entry name" value="REX1-like_exo"/>
</dbReference>
<dbReference type="Pfam" id="PF19305">
    <property type="entry name" value="MmgE_PrpD_C"/>
    <property type="match status" value="1"/>
</dbReference>
<feature type="compositionally biased region" description="Basic and acidic residues" evidence="4">
    <location>
        <begin position="1136"/>
        <end position="1148"/>
    </location>
</feature>
<feature type="compositionally biased region" description="Basic and acidic residues" evidence="4">
    <location>
        <begin position="684"/>
        <end position="705"/>
    </location>
</feature>
<dbReference type="InterPro" id="IPR005656">
    <property type="entry name" value="MmgE_PrpD"/>
</dbReference>
<dbReference type="InterPro" id="IPR012337">
    <property type="entry name" value="RNaseH-like_sf"/>
</dbReference>
<dbReference type="InterPro" id="IPR036397">
    <property type="entry name" value="RNaseH_sf"/>
</dbReference>
<dbReference type="VEuPathDB" id="FungiDB:BTJ68_01905"/>
<feature type="compositionally biased region" description="Basic and acidic residues" evidence="4">
    <location>
        <begin position="76"/>
        <end position="101"/>
    </location>
</feature>
<feature type="domain" description="Exonuclease" evidence="5">
    <location>
        <begin position="450"/>
        <end position="643"/>
    </location>
</feature>
<dbReference type="InterPro" id="IPR036148">
    <property type="entry name" value="MmgE/PrpD_sf"/>
</dbReference>
<dbReference type="SUPFAM" id="SSF103378">
    <property type="entry name" value="2-methylcitrate dehydratase PrpD"/>
    <property type="match status" value="1"/>
</dbReference>
<dbReference type="PANTHER" id="PTHR16943:SF8">
    <property type="entry name" value="2-METHYLCITRATE DEHYDRATASE"/>
    <property type="match status" value="1"/>
</dbReference>
<evidence type="ECO:0000256" key="1">
    <source>
        <dbReference type="ARBA" id="ARBA00006174"/>
    </source>
</evidence>
<dbReference type="Gene3D" id="3.30.420.10">
    <property type="entry name" value="Ribonuclease H-like superfamily/Ribonuclease H"/>
    <property type="match status" value="1"/>
</dbReference>
<dbReference type="SMART" id="SM00479">
    <property type="entry name" value="EXOIII"/>
    <property type="match status" value="1"/>
</dbReference>
<dbReference type="InterPro" id="IPR045336">
    <property type="entry name" value="MmgE_PrpD_N"/>
</dbReference>
<proteinExistence type="inferred from homology"/>
<feature type="compositionally biased region" description="Gly residues" evidence="4">
    <location>
        <begin position="665"/>
        <end position="675"/>
    </location>
</feature>
<evidence type="ECO:0000313" key="6">
    <source>
        <dbReference type="EMBL" id="RMX79776.1"/>
    </source>
</evidence>
<evidence type="ECO:0000313" key="7">
    <source>
        <dbReference type="Proteomes" id="UP000281245"/>
    </source>
</evidence>
<dbReference type="Pfam" id="PF03972">
    <property type="entry name" value="MmgE_PrpD_N"/>
    <property type="match status" value="1"/>
</dbReference>
<name>A0A3M6WNE7_HORWE</name>
<feature type="compositionally biased region" description="Low complexity" evidence="4">
    <location>
        <begin position="753"/>
        <end position="763"/>
    </location>
</feature>
<comment type="similarity">
    <text evidence="1">Belongs to the PrpD family.</text>
</comment>
<keyword evidence="3" id="KW-0269">Exonuclease</keyword>
<dbReference type="GO" id="GO:0016829">
    <property type="term" value="F:lyase activity"/>
    <property type="evidence" value="ECO:0007669"/>
    <property type="project" value="InterPro"/>
</dbReference>
<dbReference type="EMBL" id="QWIJ01000674">
    <property type="protein sequence ID" value="RMX79776.1"/>
    <property type="molecule type" value="Genomic_DNA"/>
</dbReference>
<dbReference type="GO" id="GO:0004527">
    <property type="term" value="F:exonuclease activity"/>
    <property type="evidence" value="ECO:0007669"/>
    <property type="project" value="UniProtKB-KW"/>
</dbReference>
<dbReference type="SUPFAM" id="SSF53098">
    <property type="entry name" value="Ribonuclease H-like"/>
    <property type="match status" value="1"/>
</dbReference>
<feature type="region of interest" description="Disordered" evidence="4">
    <location>
        <begin position="41"/>
        <end position="162"/>
    </location>
</feature>
<feature type="compositionally biased region" description="Polar residues" evidence="4">
    <location>
        <begin position="114"/>
        <end position="138"/>
    </location>
</feature>
<dbReference type="GO" id="GO:0003676">
    <property type="term" value="F:nucleic acid binding"/>
    <property type="evidence" value="ECO:0007669"/>
    <property type="project" value="InterPro"/>
</dbReference>
<feature type="region of interest" description="Disordered" evidence="4">
    <location>
        <begin position="510"/>
        <end position="541"/>
    </location>
</feature>
<keyword evidence="3" id="KW-0540">Nuclease</keyword>
<dbReference type="InterPro" id="IPR045337">
    <property type="entry name" value="MmgE_PrpD_C"/>
</dbReference>
<dbReference type="OrthoDB" id="10267976at2759"/>
<sequence>MITRATMVFSTTTLFKGIPCPEGEKCRLTNCIFSHDLRKKDEAQPHAPTQTKEQQTQKTAAASNAQDEPPSKRRRVTYDKLEDKPPSRADQIRDQLAEIKSHKPSVASQDVEKNSNGAKASPASLTRTVSPPAKTNETAGKPPPSKYMVNKPPPNDTGSVKPMSIPQKVSLNPRLIPNDPVGHASRTRYLKLLHEMMANLNKALHERAKTVQFKDALLLSEKEVVLLAVEEEEKVATVNGKVYANVIKNRIGAYKKMTTDSWVEHLKSLPLVQSKLGTLPKQGLGQPDRAKPVETGLTPEEELAILPHLVVKDQAPLAQFDYVPTPPTAEQAAEAAAAVEASKNYEVCERCCARFQIFPHRNDEGQVTTNGPCRHHPLRKAYPQRTKADTGPKEPYHPCCQALVGSLGCTESEHHVFKASTPARMAAVLPFISTPENDEPRKSKGGQKVGAVAFDCEMGYTTLGMEVIRVTAVVWPSGEELLDILVRPLGIVLDLNSRFSGVFPEDITNAIPYSPTDHPNPNPPSPTTSSSSPQQRPLPIVPSPAAARTHLLTYLTPTTPLIGHAIENDLSAIRLCHPTIIDTVLCFPHPRRGLPMRLGLRHLAEKILQRAIQQGGPERGHDSLEDARATGDLVRVKVREVWRRLRGEGWGFGVMGEGEGEGEGRWGLVGPGEGSGEGRRKRKREGERGEDGVKEEGGSGGEEGEHKLTEAYLEDGKILPALSKMSTPNGIPNNEPLTTDITNPTPHDQNQAPSNNNKKTNPKPGYPDSIPATSLLADFITTSKHTDLPAPVQEKVQELLIDYIGVTLGAIQHAESTAPIIEAVNTLQGIPPRALATAASTPANQGIGGNGGYCSVIGQGPEQRWLPQYAGLLNAALGHSLDFDDTYAPGTLHAGVTAIPAALLGAEVLLYQTPQTTGGSTTAPPATTQGDPIPPSAFLHAIALGYETTSLIGRELGFAAYKRGFHNTSVAGIFGAIATLSSLLHLTRTETLAAFGLAGSRAAGSMQYLANGAWNKRLHPGFAVHDAWVCVGMARAGVVGAEGALEGGSGVLRGYTAEPEVVDLRRLVEGLGMEGGDGGREWRRKEKGDWKVCRSSLKPYPACRMTHGFIEMGGEFGEEWRRSRMMDGAVSAGGRSRSDDGDAVGRGRPLPEDIEGIELFMSPENFILIGDPTPNKRHPTNNIDAQFSAYFQVAHALLYGAKTGDMAAYSRLDDPGINALTEKIVVRTDDGMKQFSARMKIRWNGGEVVERSQEFPLGEMEHPFTRERVVEKFHALADPEVGEERAQEILRLVDGLVGGGTRIEDLIKSLR</sequence>
<organism evidence="6 7">
    <name type="scientific">Hortaea werneckii</name>
    <name type="common">Black yeast</name>
    <name type="synonym">Cladosporium werneckii</name>
    <dbReference type="NCBI Taxonomy" id="91943"/>
    <lineage>
        <taxon>Eukaryota</taxon>
        <taxon>Fungi</taxon>
        <taxon>Dikarya</taxon>
        <taxon>Ascomycota</taxon>
        <taxon>Pezizomycotina</taxon>
        <taxon>Dothideomycetes</taxon>
        <taxon>Dothideomycetidae</taxon>
        <taxon>Mycosphaerellales</taxon>
        <taxon>Teratosphaeriaceae</taxon>
        <taxon>Hortaea</taxon>
    </lineage>
</organism>
<feature type="compositionally biased region" description="Polar residues" evidence="4">
    <location>
        <begin position="724"/>
        <end position="752"/>
    </location>
</feature>
<feature type="compositionally biased region" description="Pro residues" evidence="4">
    <location>
        <begin position="141"/>
        <end position="155"/>
    </location>
</feature>
<dbReference type="InterPro" id="IPR042183">
    <property type="entry name" value="MmgE/PrpD_sf_1"/>
</dbReference>
<feature type="region of interest" description="Disordered" evidence="4">
    <location>
        <begin position="1129"/>
        <end position="1148"/>
    </location>
</feature>
<gene>
    <name evidence="6" type="ORF">D0869_08055</name>
</gene>
<feature type="compositionally biased region" description="Low complexity" evidence="4">
    <location>
        <begin position="47"/>
        <end position="62"/>
    </location>
</feature>
<dbReference type="InterPro" id="IPR013520">
    <property type="entry name" value="Ribonucl_H"/>
</dbReference>
<comment type="caution">
    <text evidence="6">The sequence shown here is derived from an EMBL/GenBank/DDBJ whole genome shotgun (WGS) entry which is preliminary data.</text>
</comment>
<dbReference type="Proteomes" id="UP000281245">
    <property type="component" value="Unassembled WGS sequence"/>
</dbReference>
<keyword evidence="3" id="KW-0378">Hydrolase</keyword>
<evidence type="ECO:0000256" key="2">
    <source>
        <dbReference type="ARBA" id="ARBA00006357"/>
    </source>
</evidence>
<comment type="similarity">
    <text evidence="2">Belongs to the REXO1/REXO3 family.</text>
</comment>
<feature type="region of interest" description="Disordered" evidence="4">
    <location>
        <begin position="655"/>
        <end position="705"/>
    </location>
</feature>
<dbReference type="Gene3D" id="1.10.4100.10">
    <property type="entry name" value="2-methylcitrate dehydratase PrpD"/>
    <property type="match status" value="1"/>
</dbReference>
<dbReference type="Gene3D" id="3.30.1330.120">
    <property type="entry name" value="2-methylcitrate dehydratase PrpD"/>
    <property type="match status" value="1"/>
</dbReference>
<reference evidence="6 7" key="1">
    <citation type="journal article" date="2018" name="BMC Genomics">
        <title>Genomic evidence for intraspecific hybridization in a clonal and extremely halotolerant yeast.</title>
        <authorList>
            <person name="Gostincar C."/>
            <person name="Stajich J.E."/>
            <person name="Zupancic J."/>
            <person name="Zalar P."/>
            <person name="Gunde-Cimerman N."/>
        </authorList>
    </citation>
    <scope>NUCLEOTIDE SEQUENCE [LARGE SCALE GENOMIC DNA]</scope>
    <source>
        <strain evidence="6 7">EXF-6656</strain>
    </source>
</reference>
<evidence type="ECO:0000256" key="4">
    <source>
        <dbReference type="SAM" id="MobiDB-lite"/>
    </source>
</evidence>
<feature type="region of interest" description="Disordered" evidence="4">
    <location>
        <begin position="723"/>
        <end position="770"/>
    </location>
</feature>
<dbReference type="PANTHER" id="PTHR16943">
    <property type="entry name" value="2-METHYLCITRATE DEHYDRATASE-RELATED"/>
    <property type="match status" value="1"/>
</dbReference>
<dbReference type="CDD" id="cd06145">
    <property type="entry name" value="REX1_like"/>
    <property type="match status" value="1"/>
</dbReference>